<protein>
    <recommendedName>
        <fullName evidence="3">assimilatory sulfite reductase (NADPH)</fullName>
        <ecNumber evidence="3">1.8.1.2</ecNumber>
    </recommendedName>
</protein>
<keyword evidence="7" id="KW-0521">NADP</keyword>
<sequence>MTTANPTSDAATARASKRPRWSRRNPYPATVVRNSLLTAPDSDREVRHLVLDISGSGLEYLPGDAVNVTPANEPALVAAIVDRLGVPGDTVITDRKGERTLTNALTHGFEITSVSPYLLDHLANARGVGEVADLLAGDRAALEEWSRGRDVLDLLNLDPTWFPTPEAFLGELRPLAARTYSISSSPAVHEGTLHLTPATVRHFATEFWGDGRDRGGAASTYLADRVEPGDTVGIYVTANKSFRLPEPDTDIIMVGPGTGIAPFRAFLHERRQDNGRGRNWLFHGARHRDQDFLYRDEMWAMEADGTLRLDVAFSREQDEKVYVSHLMGGRGEELYSWIRDGAVLYVCGDATKMARDVEETLVAIIREYGGFDDEGARAELQRLRESGQYRRDVY</sequence>
<comment type="cofactor">
    <cofactor evidence="1">
        <name>FMN</name>
        <dbReference type="ChEBI" id="CHEBI:58210"/>
    </cofactor>
</comment>
<name>L7LIR9_9ACTN</name>
<dbReference type="EMBL" id="BANU01000014">
    <property type="protein sequence ID" value="GAC61010.1"/>
    <property type="molecule type" value="Genomic_DNA"/>
</dbReference>
<evidence type="ECO:0000256" key="2">
    <source>
        <dbReference type="ARBA" id="ARBA00001974"/>
    </source>
</evidence>
<dbReference type="EC" id="1.8.1.2" evidence="3"/>
<comment type="caution">
    <text evidence="13">The sequence shown here is derived from an EMBL/GenBank/DDBJ whole genome shotgun (WGS) entry which is preliminary data.</text>
</comment>
<dbReference type="Proteomes" id="UP000035083">
    <property type="component" value="Unassembled WGS sequence"/>
</dbReference>
<evidence type="ECO:0000256" key="3">
    <source>
        <dbReference type="ARBA" id="ARBA00012604"/>
    </source>
</evidence>
<evidence type="ECO:0000313" key="14">
    <source>
        <dbReference type="Proteomes" id="UP000035083"/>
    </source>
</evidence>
<dbReference type="InterPro" id="IPR017927">
    <property type="entry name" value="FAD-bd_FR_type"/>
</dbReference>
<dbReference type="GO" id="GO:0050660">
    <property type="term" value="F:flavin adenine dinucleotide binding"/>
    <property type="evidence" value="ECO:0007669"/>
    <property type="project" value="TreeGrafter"/>
</dbReference>
<dbReference type="InterPro" id="IPR001433">
    <property type="entry name" value="OxRdtase_FAD/NAD-bd"/>
</dbReference>
<evidence type="ECO:0000256" key="11">
    <source>
        <dbReference type="SAM" id="MobiDB-lite"/>
    </source>
</evidence>
<reference evidence="13 14" key="1">
    <citation type="submission" date="2012-12" db="EMBL/GenBank/DDBJ databases">
        <title>Whole genome shotgun sequence of Gordonia sihwensis NBRC 108236.</title>
        <authorList>
            <person name="Yoshida I."/>
            <person name="Hosoyama A."/>
            <person name="Tsuchikane K."/>
            <person name="Ando Y."/>
            <person name="Baba S."/>
            <person name="Ohji S."/>
            <person name="Hamada M."/>
            <person name="Tamura T."/>
            <person name="Yamazoe A."/>
            <person name="Yamazaki S."/>
            <person name="Fujita N."/>
        </authorList>
    </citation>
    <scope>NUCLEOTIDE SEQUENCE [LARGE SCALE GENOMIC DNA]</scope>
    <source>
        <strain evidence="13 14">NBRC 108236</strain>
    </source>
</reference>
<dbReference type="AlphaFoldDB" id="L7LIR9"/>
<dbReference type="SUPFAM" id="SSF52343">
    <property type="entry name" value="Ferredoxin reductase-like, C-terminal NADP-linked domain"/>
    <property type="match status" value="1"/>
</dbReference>
<dbReference type="InterPro" id="IPR017938">
    <property type="entry name" value="Riboflavin_synthase-like_b-brl"/>
</dbReference>
<comment type="cofactor">
    <cofactor evidence="2">
        <name>FAD</name>
        <dbReference type="ChEBI" id="CHEBI:57692"/>
    </cofactor>
</comment>
<dbReference type="InterPro" id="IPR039261">
    <property type="entry name" value="FNR_nucleotide-bd"/>
</dbReference>
<dbReference type="InterPro" id="IPR001709">
    <property type="entry name" value="Flavoprot_Pyr_Nucl_cyt_Rdtase"/>
</dbReference>
<dbReference type="GO" id="GO:0010181">
    <property type="term" value="F:FMN binding"/>
    <property type="evidence" value="ECO:0007669"/>
    <property type="project" value="TreeGrafter"/>
</dbReference>
<accession>L7LIR9</accession>
<dbReference type="eggNOG" id="COG0369">
    <property type="taxonomic scope" value="Bacteria"/>
</dbReference>
<keyword evidence="9" id="KW-0028">Amino-acid biosynthesis</keyword>
<evidence type="ECO:0000256" key="8">
    <source>
        <dbReference type="ARBA" id="ARBA00023002"/>
    </source>
</evidence>
<dbReference type="Pfam" id="PF00175">
    <property type="entry name" value="NAD_binding_1"/>
    <property type="match status" value="1"/>
</dbReference>
<keyword evidence="8" id="KW-0560">Oxidoreductase</keyword>
<comment type="catalytic activity">
    <reaction evidence="10">
        <text>hydrogen sulfide + 3 NADP(+) + 3 H2O = sulfite + 3 NADPH + 4 H(+)</text>
        <dbReference type="Rhea" id="RHEA:13801"/>
        <dbReference type="ChEBI" id="CHEBI:15377"/>
        <dbReference type="ChEBI" id="CHEBI:15378"/>
        <dbReference type="ChEBI" id="CHEBI:17359"/>
        <dbReference type="ChEBI" id="CHEBI:29919"/>
        <dbReference type="ChEBI" id="CHEBI:57783"/>
        <dbReference type="ChEBI" id="CHEBI:58349"/>
        <dbReference type="EC" id="1.8.1.2"/>
    </reaction>
</comment>
<feature type="compositionally biased region" description="Polar residues" evidence="11">
    <location>
        <begin position="1"/>
        <end position="10"/>
    </location>
</feature>
<dbReference type="RefSeq" id="WP_006896412.1">
    <property type="nucleotide sequence ID" value="NZ_BANU01000014.1"/>
</dbReference>
<dbReference type="PROSITE" id="PS51384">
    <property type="entry name" value="FAD_FR"/>
    <property type="match status" value="1"/>
</dbReference>
<keyword evidence="5" id="KW-0288">FMN</keyword>
<evidence type="ECO:0000256" key="6">
    <source>
        <dbReference type="ARBA" id="ARBA00022827"/>
    </source>
</evidence>
<dbReference type="InterPro" id="IPR003097">
    <property type="entry name" value="CysJ-like_FAD-binding"/>
</dbReference>
<evidence type="ECO:0000256" key="5">
    <source>
        <dbReference type="ARBA" id="ARBA00022643"/>
    </source>
</evidence>
<dbReference type="Gene3D" id="1.20.990.10">
    <property type="entry name" value="NADPH-cytochrome p450 Reductase, Chain A, domain 3"/>
    <property type="match status" value="1"/>
</dbReference>
<dbReference type="Gene3D" id="2.40.30.10">
    <property type="entry name" value="Translation factors"/>
    <property type="match status" value="1"/>
</dbReference>
<dbReference type="SUPFAM" id="SSF63380">
    <property type="entry name" value="Riboflavin synthase domain-like"/>
    <property type="match status" value="1"/>
</dbReference>
<evidence type="ECO:0000256" key="4">
    <source>
        <dbReference type="ARBA" id="ARBA00022630"/>
    </source>
</evidence>
<dbReference type="InterPro" id="IPR023173">
    <property type="entry name" value="NADPH_Cyt_P450_Rdtase_alpha"/>
</dbReference>
<keyword evidence="6" id="KW-0274">FAD</keyword>
<keyword evidence="4" id="KW-0285">Flavoprotein</keyword>
<evidence type="ECO:0000256" key="1">
    <source>
        <dbReference type="ARBA" id="ARBA00001917"/>
    </source>
</evidence>
<keyword evidence="9" id="KW-0198">Cysteine biosynthesis</keyword>
<feature type="region of interest" description="Disordered" evidence="11">
    <location>
        <begin position="1"/>
        <end position="25"/>
    </location>
</feature>
<evidence type="ECO:0000313" key="13">
    <source>
        <dbReference type="EMBL" id="GAC61010.1"/>
    </source>
</evidence>
<dbReference type="Pfam" id="PF00667">
    <property type="entry name" value="FAD_binding_1"/>
    <property type="match status" value="1"/>
</dbReference>
<dbReference type="FunFam" id="3.40.50.80:FF:000001">
    <property type="entry name" value="NADPH--cytochrome P450 reductase 1"/>
    <property type="match status" value="1"/>
</dbReference>
<dbReference type="PRINTS" id="PR00371">
    <property type="entry name" value="FPNCR"/>
</dbReference>
<organism evidence="13 14">
    <name type="scientific">Gordonia sihwensis NBRC 108236</name>
    <dbReference type="NCBI Taxonomy" id="1223544"/>
    <lineage>
        <taxon>Bacteria</taxon>
        <taxon>Bacillati</taxon>
        <taxon>Actinomycetota</taxon>
        <taxon>Actinomycetes</taxon>
        <taxon>Mycobacteriales</taxon>
        <taxon>Gordoniaceae</taxon>
        <taxon>Gordonia</taxon>
    </lineage>
</organism>
<evidence type="ECO:0000256" key="9">
    <source>
        <dbReference type="ARBA" id="ARBA00023192"/>
    </source>
</evidence>
<dbReference type="GO" id="GO:0019344">
    <property type="term" value="P:cysteine biosynthetic process"/>
    <property type="evidence" value="ECO:0007669"/>
    <property type="project" value="UniProtKB-KW"/>
</dbReference>
<keyword evidence="14" id="KW-1185">Reference proteome</keyword>
<proteinExistence type="predicted"/>
<evidence type="ECO:0000256" key="10">
    <source>
        <dbReference type="ARBA" id="ARBA00052219"/>
    </source>
</evidence>
<feature type="domain" description="FAD-binding FR-type" evidence="12">
    <location>
        <begin position="24"/>
        <end position="245"/>
    </location>
</feature>
<gene>
    <name evidence="13" type="ORF">GSI01S_14_00260</name>
</gene>
<dbReference type="PANTHER" id="PTHR19384:SF128">
    <property type="entry name" value="NADPH OXIDOREDUCTASE A"/>
    <property type="match status" value="1"/>
</dbReference>
<dbReference type="GO" id="GO:0005829">
    <property type="term" value="C:cytosol"/>
    <property type="evidence" value="ECO:0007669"/>
    <property type="project" value="TreeGrafter"/>
</dbReference>
<dbReference type="PANTHER" id="PTHR19384">
    <property type="entry name" value="NITRIC OXIDE SYNTHASE-RELATED"/>
    <property type="match status" value="1"/>
</dbReference>
<dbReference type="Gene3D" id="3.40.50.80">
    <property type="entry name" value="Nucleotide-binding domain of ferredoxin-NADP reductase (FNR) module"/>
    <property type="match status" value="1"/>
</dbReference>
<evidence type="ECO:0000256" key="7">
    <source>
        <dbReference type="ARBA" id="ARBA00022857"/>
    </source>
</evidence>
<dbReference type="GO" id="GO:0004783">
    <property type="term" value="F:sulfite reductase (NADPH) activity"/>
    <property type="evidence" value="ECO:0007669"/>
    <property type="project" value="UniProtKB-EC"/>
</dbReference>
<evidence type="ECO:0000259" key="12">
    <source>
        <dbReference type="PROSITE" id="PS51384"/>
    </source>
</evidence>